<keyword evidence="2" id="KW-1185">Reference proteome</keyword>
<dbReference type="Proteomes" id="UP000321436">
    <property type="component" value="Unassembled WGS sequence"/>
</dbReference>
<sequence length="220" mass="24654">MKRLIYLGAIIALASCSKQDRSYYDFIKNGAIVYTGKADSLKAFSGKERVMLNWILTSDQNITGCKIFWNFGADSLVMAVKKSPQPDTIQVSVDNLPEGSYNFEVFTFDKEGHTSIGTEAIGNSYGANFQSTLSNRPIRTSTKVTATNSINITWVGMDDKCLGTEWRYTGEDQQPKRYFSVQGDTTLISSCDLDKPITYRTLFIPEKQAVDTFYTDFKAL</sequence>
<dbReference type="EMBL" id="BKAU01000001">
    <property type="protein sequence ID" value="GEP94369.1"/>
    <property type="molecule type" value="Genomic_DNA"/>
</dbReference>
<accession>A0A512RF75</accession>
<proteinExistence type="predicted"/>
<dbReference type="Pfam" id="PF16389">
    <property type="entry name" value="DUF4998"/>
    <property type="match status" value="1"/>
</dbReference>
<organism evidence="1 2">
    <name type="scientific">Chitinophaga cymbidii</name>
    <dbReference type="NCBI Taxonomy" id="1096750"/>
    <lineage>
        <taxon>Bacteria</taxon>
        <taxon>Pseudomonadati</taxon>
        <taxon>Bacteroidota</taxon>
        <taxon>Chitinophagia</taxon>
        <taxon>Chitinophagales</taxon>
        <taxon>Chitinophagaceae</taxon>
        <taxon>Chitinophaga</taxon>
    </lineage>
</organism>
<reference evidence="1 2" key="1">
    <citation type="submission" date="2019-07" db="EMBL/GenBank/DDBJ databases">
        <title>Whole genome shotgun sequence of Chitinophaga cymbidii NBRC 109752.</title>
        <authorList>
            <person name="Hosoyama A."/>
            <person name="Uohara A."/>
            <person name="Ohji S."/>
            <person name="Ichikawa N."/>
        </authorList>
    </citation>
    <scope>NUCLEOTIDE SEQUENCE [LARGE SCALE GENOMIC DNA]</scope>
    <source>
        <strain evidence="1 2">NBRC 109752</strain>
    </source>
</reference>
<evidence type="ECO:0008006" key="3">
    <source>
        <dbReference type="Google" id="ProtNLM"/>
    </source>
</evidence>
<evidence type="ECO:0000313" key="2">
    <source>
        <dbReference type="Proteomes" id="UP000321436"/>
    </source>
</evidence>
<protein>
    <recommendedName>
        <fullName evidence="3">DUF4998 domain-containing protein</fullName>
    </recommendedName>
</protein>
<name>A0A512RF75_9BACT</name>
<gene>
    <name evidence="1" type="ORF">CCY01nite_06290</name>
</gene>
<dbReference type="OrthoDB" id="1043438at2"/>
<dbReference type="AlphaFoldDB" id="A0A512RF75"/>
<dbReference type="RefSeq" id="WP_146857845.1">
    <property type="nucleotide sequence ID" value="NZ_BKAU01000001.1"/>
</dbReference>
<dbReference type="PROSITE" id="PS51257">
    <property type="entry name" value="PROKAR_LIPOPROTEIN"/>
    <property type="match status" value="1"/>
</dbReference>
<evidence type="ECO:0000313" key="1">
    <source>
        <dbReference type="EMBL" id="GEP94369.1"/>
    </source>
</evidence>
<comment type="caution">
    <text evidence="1">The sequence shown here is derived from an EMBL/GenBank/DDBJ whole genome shotgun (WGS) entry which is preliminary data.</text>
</comment>